<organism evidence="3 4">
    <name type="scientific">Rhabdobacter roseus</name>
    <dbReference type="NCBI Taxonomy" id="1655419"/>
    <lineage>
        <taxon>Bacteria</taxon>
        <taxon>Pseudomonadati</taxon>
        <taxon>Bacteroidota</taxon>
        <taxon>Cytophagia</taxon>
        <taxon>Cytophagales</taxon>
        <taxon>Cytophagaceae</taxon>
        <taxon>Rhabdobacter</taxon>
    </lineage>
</organism>
<evidence type="ECO:0000259" key="2">
    <source>
        <dbReference type="Pfam" id="PF10988"/>
    </source>
</evidence>
<evidence type="ECO:0000313" key="4">
    <source>
        <dbReference type="Proteomes" id="UP000557307"/>
    </source>
</evidence>
<keyword evidence="1" id="KW-0732">Signal</keyword>
<sequence>MKYYPKIILLLLILGSGLASYAQFSPVRGNGDVKTQNRSVGTFTGVRVERGIDLYLSQGNNEKVTVEADENLLEYITTDVKNGTLVISHERNFIKSKSLKVYVTMRTLRRLEAGGGSDVYSQTVLRADKMYCSASGGSDIKLELDVKDLTVSTSGGSDAILKGLAGTVTVSTSGGSDFKGKDLRSDKVVVEASGGSDAYVYADLELAAHASGGASVYYYGNPKKVSKSTSGGGDVTKR</sequence>
<gene>
    <name evidence="3" type="ORF">HNQ92_003075</name>
</gene>
<proteinExistence type="predicted"/>
<dbReference type="InterPro" id="IPR021255">
    <property type="entry name" value="DUF2807"/>
</dbReference>
<feature type="domain" description="Putative auto-transporter adhesin head GIN" evidence="2">
    <location>
        <begin position="43"/>
        <end position="222"/>
    </location>
</feature>
<comment type="caution">
    <text evidence="3">The sequence shown here is derived from an EMBL/GenBank/DDBJ whole genome shotgun (WGS) entry which is preliminary data.</text>
</comment>
<evidence type="ECO:0000313" key="3">
    <source>
        <dbReference type="EMBL" id="MBB5284927.1"/>
    </source>
</evidence>
<dbReference type="Proteomes" id="UP000557307">
    <property type="component" value="Unassembled WGS sequence"/>
</dbReference>
<protein>
    <recommendedName>
        <fullName evidence="2">Putative auto-transporter adhesin head GIN domain-containing protein</fullName>
    </recommendedName>
</protein>
<dbReference type="Gene3D" id="2.160.20.120">
    <property type="match status" value="1"/>
</dbReference>
<name>A0A840TTD3_9BACT</name>
<keyword evidence="4" id="KW-1185">Reference proteome</keyword>
<feature type="chain" id="PRO_5032309539" description="Putative auto-transporter adhesin head GIN domain-containing protein" evidence="1">
    <location>
        <begin position="22"/>
        <end position="238"/>
    </location>
</feature>
<dbReference type="RefSeq" id="WP_184174869.1">
    <property type="nucleotide sequence ID" value="NZ_JACHGF010000004.1"/>
</dbReference>
<dbReference type="Pfam" id="PF10988">
    <property type="entry name" value="DUF2807"/>
    <property type="match status" value="1"/>
</dbReference>
<dbReference type="AlphaFoldDB" id="A0A840TTD3"/>
<accession>A0A840TTD3</accession>
<dbReference type="EMBL" id="JACHGF010000004">
    <property type="protein sequence ID" value="MBB5284927.1"/>
    <property type="molecule type" value="Genomic_DNA"/>
</dbReference>
<feature type="signal peptide" evidence="1">
    <location>
        <begin position="1"/>
        <end position="21"/>
    </location>
</feature>
<reference evidence="3 4" key="1">
    <citation type="submission" date="2020-08" db="EMBL/GenBank/DDBJ databases">
        <title>Genomic Encyclopedia of Type Strains, Phase IV (KMG-IV): sequencing the most valuable type-strain genomes for metagenomic binning, comparative biology and taxonomic classification.</title>
        <authorList>
            <person name="Goeker M."/>
        </authorList>
    </citation>
    <scope>NUCLEOTIDE SEQUENCE [LARGE SCALE GENOMIC DNA]</scope>
    <source>
        <strain evidence="3 4">DSM 105074</strain>
    </source>
</reference>
<evidence type="ECO:0000256" key="1">
    <source>
        <dbReference type="SAM" id="SignalP"/>
    </source>
</evidence>